<dbReference type="InterPro" id="IPR020471">
    <property type="entry name" value="AKR"/>
</dbReference>
<keyword evidence="1" id="KW-0472">Membrane</keyword>
<organism evidence="3 4">
    <name type="scientific">Cyclotella atomus</name>
    <dbReference type="NCBI Taxonomy" id="382360"/>
    <lineage>
        <taxon>Eukaryota</taxon>
        <taxon>Sar</taxon>
        <taxon>Stramenopiles</taxon>
        <taxon>Ochrophyta</taxon>
        <taxon>Bacillariophyta</taxon>
        <taxon>Coscinodiscophyceae</taxon>
        <taxon>Thalassiosirophycidae</taxon>
        <taxon>Stephanodiscales</taxon>
        <taxon>Stephanodiscaceae</taxon>
        <taxon>Cyclotella</taxon>
    </lineage>
</organism>
<comment type="caution">
    <text evidence="3">The sequence shown here is derived from an EMBL/GenBank/DDBJ whole genome shotgun (WGS) entry which is preliminary data.</text>
</comment>
<sequence length="367" mass="40961">MVRVAPSTKKQRSSKQLIQLTAVASVVLMAIVSVWLFASSLASRTETTKTRASLLKGMREGAGATPAKASQDGHTVLNVSATQMIQTGRPYLLYGTAWKADETAALVSQALHAGFRFIDTACQPKHYNEAGVGEGWNDAASKLGLQRSDIFLQTKFTSINGQDPNNIPYDKTAPLEEQVKQSFQKSLENLRTDYIDSLVLHSPLKTMDDTLRVWKVFESFVSDGKVRQLGISNMYNYRDLRTLYQKATIKPAVLQNRFHDQTKYDVKLREICNAYGIKYQSFWTLTAPSNRKAMGSSTWKAMAEEKGLTPQTLMYAYMMSLGHTPLDGSKSVTHMKEDIDLVTRFQNQEQLLSDAEIDTLSGILGIH</sequence>
<evidence type="ECO:0000313" key="4">
    <source>
        <dbReference type="Proteomes" id="UP001530400"/>
    </source>
</evidence>
<dbReference type="Gene3D" id="3.20.20.100">
    <property type="entry name" value="NADP-dependent oxidoreductase domain"/>
    <property type="match status" value="1"/>
</dbReference>
<dbReference type="PANTHER" id="PTHR11732">
    <property type="entry name" value="ALDO/KETO REDUCTASE"/>
    <property type="match status" value="1"/>
</dbReference>
<dbReference type="InterPro" id="IPR023210">
    <property type="entry name" value="NADP_OxRdtase_dom"/>
</dbReference>
<name>A0ABD3MV13_9STRA</name>
<keyword evidence="4" id="KW-1185">Reference proteome</keyword>
<dbReference type="EMBL" id="JALLPJ020001358">
    <property type="protein sequence ID" value="KAL3767795.1"/>
    <property type="molecule type" value="Genomic_DNA"/>
</dbReference>
<reference evidence="3 4" key="1">
    <citation type="submission" date="2024-10" db="EMBL/GenBank/DDBJ databases">
        <title>Updated reference genomes for cyclostephanoid diatoms.</title>
        <authorList>
            <person name="Roberts W.R."/>
            <person name="Alverson A.J."/>
        </authorList>
    </citation>
    <scope>NUCLEOTIDE SEQUENCE [LARGE SCALE GENOMIC DNA]</scope>
    <source>
        <strain evidence="3 4">AJA010-31</strain>
    </source>
</reference>
<protein>
    <recommendedName>
        <fullName evidence="2">NADP-dependent oxidoreductase domain-containing protein</fullName>
    </recommendedName>
</protein>
<dbReference type="Proteomes" id="UP001530400">
    <property type="component" value="Unassembled WGS sequence"/>
</dbReference>
<proteinExistence type="predicted"/>
<feature type="domain" description="NADP-dependent oxidoreductase" evidence="2">
    <location>
        <begin position="97"/>
        <end position="342"/>
    </location>
</feature>
<evidence type="ECO:0000256" key="1">
    <source>
        <dbReference type="SAM" id="Phobius"/>
    </source>
</evidence>
<evidence type="ECO:0000313" key="3">
    <source>
        <dbReference type="EMBL" id="KAL3767795.1"/>
    </source>
</evidence>
<keyword evidence="1" id="KW-0812">Transmembrane</keyword>
<dbReference type="Pfam" id="PF00248">
    <property type="entry name" value="Aldo_ket_red"/>
    <property type="match status" value="1"/>
</dbReference>
<dbReference type="SUPFAM" id="SSF51430">
    <property type="entry name" value="NAD(P)-linked oxidoreductase"/>
    <property type="match status" value="1"/>
</dbReference>
<accession>A0ABD3MV13</accession>
<gene>
    <name evidence="3" type="ORF">ACHAWO_005205</name>
</gene>
<dbReference type="PRINTS" id="PR00069">
    <property type="entry name" value="ALDKETRDTASE"/>
</dbReference>
<dbReference type="InterPro" id="IPR036812">
    <property type="entry name" value="NAD(P)_OxRdtase_dom_sf"/>
</dbReference>
<feature type="transmembrane region" description="Helical" evidence="1">
    <location>
        <begin position="20"/>
        <end position="38"/>
    </location>
</feature>
<dbReference type="AlphaFoldDB" id="A0ABD3MV13"/>
<evidence type="ECO:0000259" key="2">
    <source>
        <dbReference type="Pfam" id="PF00248"/>
    </source>
</evidence>
<dbReference type="CDD" id="cd19071">
    <property type="entry name" value="AKR_AKR1-5-like"/>
    <property type="match status" value="1"/>
</dbReference>
<keyword evidence="1" id="KW-1133">Transmembrane helix</keyword>